<feature type="non-terminal residue" evidence="1">
    <location>
        <position position="1"/>
    </location>
</feature>
<name>A0A1I4R943_9BACI</name>
<gene>
    <name evidence="1" type="ORF">SAMN04487943_1221</name>
</gene>
<dbReference type="Proteomes" id="UP000198565">
    <property type="component" value="Unassembled WGS sequence"/>
</dbReference>
<dbReference type="AlphaFoldDB" id="A0A1I4R943"/>
<dbReference type="RefSeq" id="WP_217649335.1">
    <property type="nucleotide sequence ID" value="NZ_FOTR01000022.1"/>
</dbReference>
<protein>
    <submittedName>
        <fullName evidence="1">Uncharacterized protein</fullName>
    </submittedName>
</protein>
<evidence type="ECO:0000313" key="2">
    <source>
        <dbReference type="Proteomes" id="UP000198565"/>
    </source>
</evidence>
<keyword evidence="2" id="KW-1185">Reference proteome</keyword>
<sequence length="67" mass="7866">LIPPLCLSWLKTLYHEELIMTFLFTQLYGLNQQAQKVEHWSVQMSKIIVPPSLFLTDQKSIQLSYLT</sequence>
<dbReference type="EMBL" id="FOTR01000022">
    <property type="protein sequence ID" value="SFM48828.1"/>
    <property type="molecule type" value="Genomic_DNA"/>
</dbReference>
<organism evidence="1 2">
    <name type="scientific">Gracilibacillus orientalis</name>
    <dbReference type="NCBI Taxonomy" id="334253"/>
    <lineage>
        <taxon>Bacteria</taxon>
        <taxon>Bacillati</taxon>
        <taxon>Bacillota</taxon>
        <taxon>Bacilli</taxon>
        <taxon>Bacillales</taxon>
        <taxon>Bacillaceae</taxon>
        <taxon>Gracilibacillus</taxon>
    </lineage>
</organism>
<accession>A0A1I4R943</accession>
<evidence type="ECO:0000313" key="1">
    <source>
        <dbReference type="EMBL" id="SFM48828.1"/>
    </source>
</evidence>
<reference evidence="2" key="1">
    <citation type="submission" date="2016-10" db="EMBL/GenBank/DDBJ databases">
        <authorList>
            <person name="Varghese N."/>
            <person name="Submissions S."/>
        </authorList>
    </citation>
    <scope>NUCLEOTIDE SEQUENCE [LARGE SCALE GENOMIC DNA]</scope>
    <source>
        <strain evidence="2">CGMCC 1.4250</strain>
    </source>
</reference>
<proteinExistence type="predicted"/>